<feature type="signal peptide" evidence="2">
    <location>
        <begin position="1"/>
        <end position="41"/>
    </location>
</feature>
<dbReference type="PANTHER" id="PTHR35463:SF10">
    <property type="entry name" value="TRANSMEMBRANE PROTEIN"/>
    <property type="match status" value="1"/>
</dbReference>
<evidence type="ECO:0000256" key="2">
    <source>
        <dbReference type="SAM" id="SignalP"/>
    </source>
</evidence>
<gene>
    <name evidence="4" type="primary">LOC111005870</name>
</gene>
<feature type="chain" id="PRO_5026669664" evidence="2">
    <location>
        <begin position="42"/>
        <end position="156"/>
    </location>
</feature>
<reference evidence="4" key="1">
    <citation type="submission" date="2025-08" db="UniProtKB">
        <authorList>
            <consortium name="RefSeq"/>
        </authorList>
    </citation>
    <scope>IDENTIFICATION</scope>
    <source>
        <strain evidence="4">OHB3-1</strain>
    </source>
</reference>
<organism evidence="3 4">
    <name type="scientific">Momordica charantia</name>
    <name type="common">Bitter gourd</name>
    <name type="synonym">Balsam pear</name>
    <dbReference type="NCBI Taxonomy" id="3673"/>
    <lineage>
        <taxon>Eukaryota</taxon>
        <taxon>Viridiplantae</taxon>
        <taxon>Streptophyta</taxon>
        <taxon>Embryophyta</taxon>
        <taxon>Tracheophyta</taxon>
        <taxon>Spermatophyta</taxon>
        <taxon>Magnoliopsida</taxon>
        <taxon>eudicotyledons</taxon>
        <taxon>Gunneridae</taxon>
        <taxon>Pentapetalae</taxon>
        <taxon>rosids</taxon>
        <taxon>fabids</taxon>
        <taxon>Cucurbitales</taxon>
        <taxon>Cucurbitaceae</taxon>
        <taxon>Momordiceae</taxon>
        <taxon>Momordica</taxon>
    </lineage>
</organism>
<dbReference type="AlphaFoldDB" id="A0A6J1BUN4"/>
<proteinExistence type="predicted"/>
<sequence>MAGLNEIPFWEMAMEIYKPKTGCRLLLLFFILMLHVASFFAEESANTAPERPSFGNFIQETVAVWKKSHQTSWGKMKSLMHQMQLQFFPPNLDFRSRDERKGSMGVVDEMKEAVEKSFEASKEAVEESAKSAAEAVHKVKENLADKDKDQPSHDEL</sequence>
<dbReference type="RefSeq" id="XP_022133220.1">
    <property type="nucleotide sequence ID" value="XM_022277528.1"/>
</dbReference>
<dbReference type="PANTHER" id="PTHR35463">
    <property type="entry name" value="TRANSMEMBRANE PROTEIN"/>
    <property type="match status" value="1"/>
</dbReference>
<name>A0A6J1BUN4_MOMCH</name>
<dbReference type="OrthoDB" id="690661at2759"/>
<protein>
    <submittedName>
        <fullName evidence="4">Uncharacterized protein LOC111005870</fullName>
    </submittedName>
</protein>
<evidence type="ECO:0000256" key="1">
    <source>
        <dbReference type="SAM" id="MobiDB-lite"/>
    </source>
</evidence>
<dbReference type="Proteomes" id="UP000504603">
    <property type="component" value="Unplaced"/>
</dbReference>
<evidence type="ECO:0000313" key="4">
    <source>
        <dbReference type="RefSeq" id="XP_022133220.1"/>
    </source>
</evidence>
<accession>A0A6J1BUN4</accession>
<keyword evidence="2" id="KW-0732">Signal</keyword>
<dbReference type="KEGG" id="mcha:111005870"/>
<feature type="region of interest" description="Disordered" evidence="1">
    <location>
        <begin position="125"/>
        <end position="156"/>
    </location>
</feature>
<keyword evidence="3" id="KW-1185">Reference proteome</keyword>
<evidence type="ECO:0000313" key="3">
    <source>
        <dbReference type="Proteomes" id="UP000504603"/>
    </source>
</evidence>
<dbReference type="GeneID" id="111005870"/>